<gene>
    <name evidence="1" type="ORF">CEV32_2220</name>
</gene>
<keyword evidence="2" id="KW-1185">Reference proteome</keyword>
<comment type="caution">
    <text evidence="1">The sequence shown here is derived from an EMBL/GenBank/DDBJ whole genome shotgun (WGS) entry which is preliminary data.</text>
</comment>
<accession>A0A256F4J6</accession>
<organism evidence="1 2">
    <name type="scientific">Brucella rhizosphaerae</name>
    <dbReference type="NCBI Taxonomy" id="571254"/>
    <lineage>
        <taxon>Bacteria</taxon>
        <taxon>Pseudomonadati</taxon>
        <taxon>Pseudomonadota</taxon>
        <taxon>Alphaproteobacteria</taxon>
        <taxon>Hyphomicrobiales</taxon>
        <taxon>Brucellaceae</taxon>
        <taxon>Brucella/Ochrobactrum group</taxon>
        <taxon>Brucella</taxon>
    </lineage>
</organism>
<dbReference type="EMBL" id="NNRK01000034">
    <property type="protein sequence ID" value="OYR09789.1"/>
    <property type="molecule type" value="Genomic_DNA"/>
</dbReference>
<reference evidence="1 2" key="1">
    <citation type="submission" date="2017-07" db="EMBL/GenBank/DDBJ databases">
        <title>Phylogenetic study on the rhizospheric bacterium Ochrobactrum sp. A44.</title>
        <authorList>
            <person name="Krzyzanowska D.M."/>
            <person name="Ossowicki A."/>
            <person name="Rajewska M."/>
            <person name="Maciag T."/>
            <person name="Kaczynski Z."/>
            <person name="Czerwicka M."/>
            <person name="Jafra S."/>
        </authorList>
    </citation>
    <scope>NUCLEOTIDE SEQUENCE [LARGE SCALE GENOMIC DNA]</scope>
    <source>
        <strain evidence="1 2">PR17</strain>
    </source>
</reference>
<evidence type="ECO:0000313" key="2">
    <source>
        <dbReference type="Proteomes" id="UP000216345"/>
    </source>
</evidence>
<proteinExistence type="predicted"/>
<evidence type="ECO:0000313" key="1">
    <source>
        <dbReference type="EMBL" id="OYR09789.1"/>
    </source>
</evidence>
<name>A0A256F4J6_9HYPH</name>
<dbReference type="Proteomes" id="UP000216345">
    <property type="component" value="Unassembled WGS sequence"/>
</dbReference>
<protein>
    <submittedName>
        <fullName evidence="1">Uncharacterized protein</fullName>
    </submittedName>
</protein>
<sequence>MSEAYRHRIFLEIDRMRDKILTRNDITTNKNRRSGRTAVCLRDTI</sequence>
<dbReference type="AlphaFoldDB" id="A0A256F4J6"/>